<dbReference type="PANTHER" id="PTHR43817">
    <property type="entry name" value="GLYCOSYL HYDROLASE"/>
    <property type="match status" value="1"/>
</dbReference>
<feature type="region of interest" description="Disordered" evidence="8">
    <location>
        <begin position="322"/>
        <end position="342"/>
    </location>
</feature>
<evidence type="ECO:0000313" key="10">
    <source>
        <dbReference type="Proteomes" id="UP000232673"/>
    </source>
</evidence>
<dbReference type="STRING" id="447422.SAMN05660903_03487"/>
<dbReference type="PIRSF" id="PIRSF025414">
    <property type="entry name" value="Alpha-L-arabinofuranosidase"/>
    <property type="match status" value="1"/>
</dbReference>
<evidence type="ECO:0000256" key="3">
    <source>
        <dbReference type="ARBA" id="ARBA00022801"/>
    </source>
</evidence>
<sequence>MTFGCNQSDNEPSSNDDNDSSVVAEENTFKNPLLSSGADPWVIKRNGTYYYTHTTGNKLQIWETKNMEDLSSASPKTIWTPPSGEEYSTQIWAPELHYINEAWYMYFAATSNNSDKDRRMFVLENTAESPMEGEWEFKGKIADETDQWAIDGTVVEIADEKYFVWSGWRTENPEVNSGRQQLYIARMENPWSLEGSRVMISEPDYEWEKNGLVNEGPVAWKNPNGELFMFYSGSGCWTDDYKIGVLSFEEGDPLDPASWKKHQEPVFEKSEINNVYGPGHNSFFKSPDGSEDWILYHANDHSSDGCTDKRKPRVQQVHWDEQGFPDFGIPAGRNDQLTPPSS</sequence>
<feature type="active site" description="Proton donor" evidence="5">
    <location>
        <position position="215"/>
    </location>
</feature>
<evidence type="ECO:0000256" key="2">
    <source>
        <dbReference type="ARBA" id="ARBA00022729"/>
    </source>
</evidence>
<protein>
    <submittedName>
        <fullName evidence="9">Glycosyl hydrolase family 43</fullName>
    </submittedName>
</protein>
<evidence type="ECO:0000313" key="9">
    <source>
        <dbReference type="EMBL" id="PKD19124.1"/>
    </source>
</evidence>
<name>A0A2N0TWL0_9FLAO</name>
<dbReference type="Gene3D" id="2.115.10.20">
    <property type="entry name" value="Glycosyl hydrolase domain, family 43"/>
    <property type="match status" value="1"/>
</dbReference>
<keyword evidence="2" id="KW-0732">Signal</keyword>
<feature type="region of interest" description="Disordered" evidence="8">
    <location>
        <begin position="1"/>
        <end position="23"/>
    </location>
</feature>
<feature type="compositionally biased region" description="Low complexity" evidence="8">
    <location>
        <begin position="1"/>
        <end position="13"/>
    </location>
</feature>
<dbReference type="PANTHER" id="PTHR43817:SF1">
    <property type="entry name" value="HYDROLASE, FAMILY 43, PUTATIVE (AFU_ORTHOLOGUE AFUA_3G01660)-RELATED"/>
    <property type="match status" value="1"/>
</dbReference>
<dbReference type="Pfam" id="PF04616">
    <property type="entry name" value="Glyco_hydro_43"/>
    <property type="match status" value="1"/>
</dbReference>
<organism evidence="9 10">
    <name type="scientific">Salegentibacter salinarum</name>
    <dbReference type="NCBI Taxonomy" id="447422"/>
    <lineage>
        <taxon>Bacteria</taxon>
        <taxon>Pseudomonadati</taxon>
        <taxon>Bacteroidota</taxon>
        <taxon>Flavobacteriia</taxon>
        <taxon>Flavobacteriales</taxon>
        <taxon>Flavobacteriaceae</taxon>
        <taxon>Salegentibacter</taxon>
    </lineage>
</organism>
<comment type="caution">
    <text evidence="9">The sequence shown here is derived from an EMBL/GenBank/DDBJ whole genome shotgun (WGS) entry which is preliminary data.</text>
</comment>
<dbReference type="Proteomes" id="UP000232673">
    <property type="component" value="Unassembled WGS sequence"/>
</dbReference>
<feature type="active site" description="Proton acceptor" evidence="5">
    <location>
        <position position="39"/>
    </location>
</feature>
<dbReference type="GO" id="GO:0004553">
    <property type="term" value="F:hydrolase activity, hydrolyzing O-glycosyl compounds"/>
    <property type="evidence" value="ECO:0007669"/>
    <property type="project" value="InterPro"/>
</dbReference>
<evidence type="ECO:0000256" key="7">
    <source>
        <dbReference type="RuleBase" id="RU361187"/>
    </source>
</evidence>
<dbReference type="EMBL" id="LKTS01000017">
    <property type="protein sequence ID" value="PKD19124.1"/>
    <property type="molecule type" value="Genomic_DNA"/>
</dbReference>
<keyword evidence="10" id="KW-1185">Reference proteome</keyword>
<feature type="site" description="Important for catalytic activity, responsible for pKa modulation of the active site Glu and correct orientation of both the proton donor and substrate" evidence="6">
    <location>
        <position position="151"/>
    </location>
</feature>
<dbReference type="InterPro" id="IPR023296">
    <property type="entry name" value="Glyco_hydro_beta-prop_sf"/>
</dbReference>
<keyword evidence="4 7" id="KW-0326">Glycosidase</keyword>
<dbReference type="InterPro" id="IPR016828">
    <property type="entry name" value="Alpha-L-arabinofuranosidase"/>
</dbReference>
<evidence type="ECO:0000256" key="1">
    <source>
        <dbReference type="ARBA" id="ARBA00009865"/>
    </source>
</evidence>
<evidence type="ECO:0000256" key="8">
    <source>
        <dbReference type="SAM" id="MobiDB-lite"/>
    </source>
</evidence>
<accession>A0A2N0TWL0</accession>
<evidence type="ECO:0000256" key="5">
    <source>
        <dbReference type="PIRSR" id="PIRSR606710-1"/>
    </source>
</evidence>
<dbReference type="CDD" id="cd18820">
    <property type="entry name" value="GH43_LbAraf43-like"/>
    <property type="match status" value="1"/>
</dbReference>
<dbReference type="AlphaFoldDB" id="A0A2N0TWL0"/>
<dbReference type="InterPro" id="IPR006710">
    <property type="entry name" value="Glyco_hydro_43"/>
</dbReference>
<comment type="similarity">
    <text evidence="1 7">Belongs to the glycosyl hydrolase 43 family.</text>
</comment>
<dbReference type="SUPFAM" id="SSF75005">
    <property type="entry name" value="Arabinanase/levansucrase/invertase"/>
    <property type="match status" value="1"/>
</dbReference>
<evidence type="ECO:0000256" key="6">
    <source>
        <dbReference type="PIRSR" id="PIRSR606710-2"/>
    </source>
</evidence>
<gene>
    <name evidence="9" type="ORF">APR41_16820</name>
</gene>
<proteinExistence type="inferred from homology"/>
<dbReference type="GO" id="GO:0005975">
    <property type="term" value="P:carbohydrate metabolic process"/>
    <property type="evidence" value="ECO:0007669"/>
    <property type="project" value="InterPro"/>
</dbReference>
<keyword evidence="3 7" id="KW-0378">Hydrolase</keyword>
<evidence type="ECO:0000256" key="4">
    <source>
        <dbReference type="ARBA" id="ARBA00023295"/>
    </source>
</evidence>
<reference evidence="9 10" key="1">
    <citation type="submission" date="2015-10" db="EMBL/GenBank/DDBJ databases">
        <title>Draft genome sequence of Salegentibacter salinarum KCTC 12975.</title>
        <authorList>
            <person name="Lin W."/>
            <person name="Zheng Q."/>
        </authorList>
    </citation>
    <scope>NUCLEOTIDE SEQUENCE [LARGE SCALE GENOMIC DNA]</scope>
    <source>
        <strain evidence="9 10">KCTC 12975</strain>
    </source>
</reference>